<proteinExistence type="predicted"/>
<dbReference type="SUPFAM" id="SSF54637">
    <property type="entry name" value="Thioesterase/thiol ester dehydrase-isomerase"/>
    <property type="match status" value="2"/>
</dbReference>
<organism evidence="3 4">
    <name type="scientific">Streptomyces nigra</name>
    <dbReference type="NCBI Taxonomy" id="1827580"/>
    <lineage>
        <taxon>Bacteria</taxon>
        <taxon>Bacillati</taxon>
        <taxon>Actinomycetota</taxon>
        <taxon>Actinomycetes</taxon>
        <taxon>Kitasatosporales</taxon>
        <taxon>Streptomycetaceae</taxon>
        <taxon>Streptomyces</taxon>
    </lineage>
</organism>
<evidence type="ECO:0000259" key="2">
    <source>
        <dbReference type="Pfam" id="PF20789"/>
    </source>
</evidence>
<dbReference type="Pfam" id="PF13622">
    <property type="entry name" value="4HBT_3"/>
    <property type="match status" value="1"/>
</dbReference>
<evidence type="ECO:0000259" key="1">
    <source>
        <dbReference type="Pfam" id="PF13622"/>
    </source>
</evidence>
<protein>
    <submittedName>
        <fullName evidence="3">Thioesterase family protein</fullName>
    </submittedName>
</protein>
<feature type="domain" description="Acyl-CoA thioesterase-like C-terminal" evidence="2">
    <location>
        <begin position="115"/>
        <end position="249"/>
    </location>
</feature>
<reference evidence="3 4" key="1">
    <citation type="submission" date="2022-10" db="EMBL/GenBank/DDBJ databases">
        <title>The complete genomes of actinobacterial strains from the NBC collection.</title>
        <authorList>
            <person name="Joergensen T.S."/>
            <person name="Alvarez Arevalo M."/>
            <person name="Sterndorff E.B."/>
            <person name="Faurdal D."/>
            <person name="Vuksanovic O."/>
            <person name="Mourched A.-S."/>
            <person name="Charusanti P."/>
            <person name="Shaw S."/>
            <person name="Blin K."/>
            <person name="Weber T."/>
        </authorList>
    </citation>
    <scope>NUCLEOTIDE SEQUENCE [LARGE SCALE GENOMIC DNA]</scope>
    <source>
        <strain evidence="3 4">NBC_00206</strain>
    </source>
</reference>
<dbReference type="InterPro" id="IPR049450">
    <property type="entry name" value="ACOT8-like_C"/>
</dbReference>
<dbReference type="Pfam" id="PF20789">
    <property type="entry name" value="4HBT_3C"/>
    <property type="match status" value="1"/>
</dbReference>
<accession>A0ABZ1IMS4</accession>
<sequence length="261" mass="27630">MSTTTDTETRVDPAWWSWEGAHGGHVAALALTAVRDRFPGGAHPVRTLTTHYLAPVDGSPLHFSGTAPAAPGRRTATCVFTGHQNGTPVVLGSALFGARRQGVPYAQPAPRLPGPEDSPLLRLPTELSPFSQQLEIRPPTADRPLAGGERAELTAWIRFLDGRPLDAAAVVTLTDVLPPALYAVWDTPRPVPTAELTVHLTDVLDEGAVDGWALVTIRTEHAGGGWAVDDSVVRAADGRLLALARQSRVVRPQPAAGTVNS</sequence>
<dbReference type="EMBL" id="CP108125">
    <property type="protein sequence ID" value="WTO81417.1"/>
    <property type="molecule type" value="Genomic_DNA"/>
</dbReference>
<dbReference type="Gene3D" id="2.40.160.210">
    <property type="entry name" value="Acyl-CoA thioesterase, double hotdog domain"/>
    <property type="match status" value="1"/>
</dbReference>
<evidence type="ECO:0000313" key="3">
    <source>
        <dbReference type="EMBL" id="WTO81417.1"/>
    </source>
</evidence>
<evidence type="ECO:0000313" key="4">
    <source>
        <dbReference type="Proteomes" id="UP001622690"/>
    </source>
</evidence>
<dbReference type="InterPro" id="IPR049449">
    <property type="entry name" value="TesB_ACOT8-like_N"/>
</dbReference>
<gene>
    <name evidence="3" type="ORF">OHU27_02905</name>
</gene>
<name>A0ABZ1IMS4_9ACTN</name>
<dbReference type="InterPro" id="IPR042171">
    <property type="entry name" value="Acyl-CoA_hotdog"/>
</dbReference>
<dbReference type="RefSeq" id="WP_406256394.1">
    <property type="nucleotide sequence ID" value="NZ_CP108125.1"/>
</dbReference>
<dbReference type="Proteomes" id="UP001622690">
    <property type="component" value="Chromosome"/>
</dbReference>
<feature type="domain" description="Acyl-CoA thioesterase-like N-terminal HotDog" evidence="1">
    <location>
        <begin position="13"/>
        <end position="97"/>
    </location>
</feature>
<dbReference type="InterPro" id="IPR029069">
    <property type="entry name" value="HotDog_dom_sf"/>
</dbReference>
<keyword evidence="4" id="KW-1185">Reference proteome</keyword>